<accession>A0ABU3VBY4</accession>
<gene>
    <name evidence="3" type="ORF">QO231_07465</name>
</gene>
<organism evidence="3 4">
    <name type="scientific">Sedimentitalea todarodis</name>
    <dbReference type="NCBI Taxonomy" id="1631240"/>
    <lineage>
        <taxon>Bacteria</taxon>
        <taxon>Pseudomonadati</taxon>
        <taxon>Pseudomonadota</taxon>
        <taxon>Alphaproteobacteria</taxon>
        <taxon>Rhodobacterales</taxon>
        <taxon>Paracoccaceae</taxon>
        <taxon>Sedimentitalea</taxon>
    </lineage>
</organism>
<comment type="caution">
    <text evidence="3">The sequence shown here is derived from an EMBL/GenBank/DDBJ whole genome shotgun (WGS) entry which is preliminary data.</text>
</comment>
<keyword evidence="2" id="KW-0732">Signal</keyword>
<evidence type="ECO:0000313" key="3">
    <source>
        <dbReference type="EMBL" id="MDU9003690.1"/>
    </source>
</evidence>
<dbReference type="EMBL" id="JASMWN010000004">
    <property type="protein sequence ID" value="MDU9003690.1"/>
    <property type="molecule type" value="Genomic_DNA"/>
</dbReference>
<dbReference type="Proteomes" id="UP001255416">
    <property type="component" value="Unassembled WGS sequence"/>
</dbReference>
<name>A0ABU3VBY4_9RHOB</name>
<keyword evidence="4" id="KW-1185">Reference proteome</keyword>
<feature type="chain" id="PRO_5045056953" evidence="2">
    <location>
        <begin position="22"/>
        <end position="212"/>
    </location>
</feature>
<dbReference type="RefSeq" id="WP_316774778.1">
    <property type="nucleotide sequence ID" value="NZ_JASMWN010000004.1"/>
</dbReference>
<evidence type="ECO:0000256" key="1">
    <source>
        <dbReference type="SAM" id="MobiDB-lite"/>
    </source>
</evidence>
<proteinExistence type="predicted"/>
<feature type="compositionally biased region" description="Pro residues" evidence="1">
    <location>
        <begin position="46"/>
        <end position="55"/>
    </location>
</feature>
<sequence>MFEALLLMVSVGLQSAVSFSAAGSAVPAAPVPDQVAEEVRAAEPVPTAPPDPPDPASDEPAAESGTVIAQSEETTAPANPAPEAPQLVAEPQTATGKFTTALEVKPILNATRGNWITLREYDGKDLVYVTHLWAWRCGLLEMRVGINGNTPEPWPMPDCHLDQPAPGAILETDGLPYRGYALGSVALIEVQLTYDDLTTAGAKYNRDGRLVE</sequence>
<evidence type="ECO:0000256" key="2">
    <source>
        <dbReference type="SAM" id="SignalP"/>
    </source>
</evidence>
<reference evidence="4" key="1">
    <citation type="submission" date="2023-05" db="EMBL/GenBank/DDBJ databases">
        <title>Sedimentitalea sp. nov. JM2-8.</title>
        <authorList>
            <person name="Huang J."/>
        </authorList>
    </citation>
    <scope>NUCLEOTIDE SEQUENCE [LARGE SCALE GENOMIC DNA]</scope>
    <source>
        <strain evidence="4">KHS03</strain>
    </source>
</reference>
<evidence type="ECO:0000313" key="4">
    <source>
        <dbReference type="Proteomes" id="UP001255416"/>
    </source>
</evidence>
<protein>
    <submittedName>
        <fullName evidence="3">Uncharacterized protein</fullName>
    </submittedName>
</protein>
<feature type="region of interest" description="Disordered" evidence="1">
    <location>
        <begin position="33"/>
        <end position="65"/>
    </location>
</feature>
<feature type="signal peptide" evidence="2">
    <location>
        <begin position="1"/>
        <end position="21"/>
    </location>
</feature>